<gene>
    <name evidence="1" type="ORF">ENJ85_00780</name>
</gene>
<reference evidence="1" key="1">
    <citation type="journal article" date="2020" name="mSystems">
        <title>Genome- and Community-Level Interaction Insights into Carbon Utilization and Element Cycling Functions of Hydrothermarchaeota in Hydrothermal Sediment.</title>
        <authorList>
            <person name="Zhou Z."/>
            <person name="Liu Y."/>
            <person name="Xu W."/>
            <person name="Pan J."/>
            <person name="Luo Z.H."/>
            <person name="Li M."/>
        </authorList>
    </citation>
    <scope>NUCLEOTIDE SEQUENCE [LARGE SCALE GENOMIC DNA]</scope>
    <source>
        <strain evidence="1">HyVt-523</strain>
    </source>
</reference>
<dbReference type="Proteomes" id="UP000886105">
    <property type="component" value="Unassembled WGS sequence"/>
</dbReference>
<organism evidence="1">
    <name type="scientific">Oceanithermus profundus</name>
    <dbReference type="NCBI Taxonomy" id="187137"/>
    <lineage>
        <taxon>Bacteria</taxon>
        <taxon>Thermotogati</taxon>
        <taxon>Deinococcota</taxon>
        <taxon>Deinococci</taxon>
        <taxon>Thermales</taxon>
        <taxon>Thermaceae</taxon>
        <taxon>Oceanithermus</taxon>
    </lineage>
</organism>
<evidence type="ECO:0008006" key="2">
    <source>
        <dbReference type="Google" id="ProtNLM"/>
    </source>
</evidence>
<evidence type="ECO:0000313" key="1">
    <source>
        <dbReference type="EMBL" id="HHO57687.1"/>
    </source>
</evidence>
<comment type="caution">
    <text evidence="1">The sequence shown here is derived from an EMBL/GenBank/DDBJ whole genome shotgun (WGS) entry which is preliminary data.</text>
</comment>
<name>A0A7C5SPE1_9DEIN</name>
<sequence>MRLGLIDTWMSERYLPFWRAYLAELGVERIEPKLPASEALARIEEPWPRPARLLAARALELKARGAEAILAPEAAGESPRGSGQCPWSVDPASMLERVLPGLPPLVRVPPELAEGVLGLAARIGQELVQNPQEVRRALDRSRYLLKPYKPPAMPRGERLLGLAAMPYLAEDERLYPEVRQAAEAAGWTLARPDASPERLREEGQRTGLKIDLPTDLEFAGAAHYLSRLGRVDALLLLVEDHCPALERLARKLAAQAPKPVAVHVLGEDPEEALRRIQKAKR</sequence>
<dbReference type="AlphaFoldDB" id="A0A7C5SPE1"/>
<accession>A0A7C5SPE1</accession>
<protein>
    <recommendedName>
        <fullName evidence="2">DUF2229 domain-containing protein</fullName>
    </recommendedName>
</protein>
<dbReference type="EMBL" id="DRNZ01000048">
    <property type="protein sequence ID" value="HHO57687.1"/>
    <property type="molecule type" value="Genomic_DNA"/>
</dbReference>
<proteinExistence type="predicted"/>